<dbReference type="Proteomes" id="UP000831607">
    <property type="component" value="Chromosome"/>
</dbReference>
<name>A0ABY4AJ83_9BURK</name>
<gene>
    <name evidence="1" type="ORF">DHf2319_13190</name>
</gene>
<dbReference type="RefSeq" id="WP_243478764.1">
    <property type="nucleotide sequence ID" value="NZ_CP063982.1"/>
</dbReference>
<organism evidence="1 2">
    <name type="scientific">Orrella daihaiensis</name>
    <dbReference type="NCBI Taxonomy" id="2782176"/>
    <lineage>
        <taxon>Bacteria</taxon>
        <taxon>Pseudomonadati</taxon>
        <taxon>Pseudomonadota</taxon>
        <taxon>Betaproteobacteria</taxon>
        <taxon>Burkholderiales</taxon>
        <taxon>Alcaligenaceae</taxon>
        <taxon>Orrella</taxon>
    </lineage>
</organism>
<sequence length="56" mass="6115">MRYLVVVLLAVNVLMFGLGQGWFGSTNIEPGRQPGMMQTQLNAQALTVGVARVPKR</sequence>
<accession>A0ABY4AJ83</accession>
<evidence type="ECO:0000313" key="1">
    <source>
        <dbReference type="EMBL" id="UOD50361.1"/>
    </source>
</evidence>
<reference evidence="1 2" key="1">
    <citation type="submission" date="2020-11" db="EMBL/GenBank/DDBJ databases">
        <title>Algicoccus daihaiensis sp.nov., isolated from Daihai Lake in Inner Mongolia.</title>
        <authorList>
            <person name="Kai J."/>
        </authorList>
    </citation>
    <scope>NUCLEOTIDE SEQUENCE [LARGE SCALE GENOMIC DNA]</scope>
    <source>
        <strain evidence="2">f23</strain>
    </source>
</reference>
<dbReference type="EMBL" id="CP063982">
    <property type="protein sequence ID" value="UOD50361.1"/>
    <property type="molecule type" value="Genomic_DNA"/>
</dbReference>
<protein>
    <submittedName>
        <fullName evidence="1">Uncharacterized protein</fullName>
    </submittedName>
</protein>
<evidence type="ECO:0000313" key="2">
    <source>
        <dbReference type="Proteomes" id="UP000831607"/>
    </source>
</evidence>
<keyword evidence="2" id="KW-1185">Reference proteome</keyword>
<proteinExistence type="predicted"/>